<evidence type="ECO:0000256" key="5">
    <source>
        <dbReference type="ARBA" id="ARBA00022763"/>
    </source>
</evidence>
<feature type="region of interest" description="Disordered" evidence="13">
    <location>
        <begin position="571"/>
        <end position="639"/>
    </location>
</feature>
<evidence type="ECO:0000256" key="7">
    <source>
        <dbReference type="ARBA" id="ARBA00022839"/>
    </source>
</evidence>
<sequence>MSTFGGYMPEFPDIRVDYFRQILGRTSPLACFLSHVHSDHLVGLDNDRVKLPFVYCSAATKEILIRLEKRRDRLNLAQGILEKEKKTYKHLKNVLKPVPLETPTLIELAPKNEIRVTLFDANHCTGAVMFLFERENTAVLYTGDIRSEPWFVNNLTRNPFLIEYTSGMKSLDCIYLDTSNIGPMEFPTKAEGLKELIGKIRKYPPNTKFHFAAWTFGYEEVWAALSRTLDSQIHVDKYKIKLYESLRQEGSNGQLSFLAPEGPVLVGCVVGNSAKQGCLTIDKSVRIHSCEKGMGCSLYGEEDVVLIRPIISRLPSGVEVEEIGIGGGWGDLVPKYEVAMDFDDVKELLETIFAETDEPIVEDIRRMLLAELSSTAGAISLDGISSVCDQISLKDLSESLLRKLAHKSSKVLDEKDLHASEDDFLKVITFPYSRHSSYPELCHLVEIFKPKDVYPCTVDEENWNEEVSIEELFGDHCSASVFRHDKEMRQMMAVIVAEMKMSSQKTQTTIESESSPMPSGHVEELTLTAARWENKSRPSTPIPFQKSLTSTRRIAWSEEILTSSPAPPCQIGVASISQTPGSIATKSGSSSSSQLSRRRTATAVVTPPPLKRVRLSQGSQVDGPRSSKPTSTSAAGVEQRGLESIDIPIKDGVDLELPLTTLMEKLDTVPTLSENAMTALMNLQNDDLEVETYIAQELPNLKSINTQIDQLVPPSVLSALHMTMLSFSRETLDILSEFQRSFEGNSGVHIDVNTYFFRQFSPLQYLMREFKQVTSYLAQPRSQRKPWDSTKSLDSMSKIFQPKANNDRDIVGHRDIFTLIDDNELATDDGIEDVNDNHTPNHGSSLIAAGGNNSASDNLPFHDPIDNITRCGDCGHEIWVDQIERWGWIPGFCTGCGIGSNPFYENADFPGALPRIFEEEDSGSEVSAQEARVLIGISHLDYQSSAYDTQDEDSQLVLDEKYEINSFIDDDEPDSDSDSESHTSDHGSEVDYKSAFQSLQKDFAKLHTNYLILINEYSQFRYDMLGTTEEEDEDEDEDNGEEEDVLINEDGAHVVDVMVAQGDHVVTDVVVSSFTGEDSQNVGEGGNVDVGEQERGIEGVDGDDESVGGDLDGASTVARSYTLSGLRGLSVEL</sequence>
<evidence type="ECO:0000256" key="9">
    <source>
        <dbReference type="ARBA" id="ARBA00023204"/>
    </source>
</evidence>
<feature type="region of interest" description="Disordered" evidence="13">
    <location>
        <begin position="967"/>
        <end position="989"/>
    </location>
</feature>
<feature type="compositionally biased region" description="Acidic residues" evidence="13">
    <location>
        <begin position="968"/>
        <end position="978"/>
    </location>
</feature>
<feature type="compositionally biased region" description="Basic and acidic residues" evidence="13">
    <location>
        <begin position="979"/>
        <end position="989"/>
    </location>
</feature>
<dbReference type="GO" id="GO:0005634">
    <property type="term" value="C:nucleus"/>
    <property type="evidence" value="ECO:0007669"/>
    <property type="project" value="UniProtKB-SubCell"/>
</dbReference>
<keyword evidence="5" id="KW-0227">DNA damage</keyword>
<dbReference type="SUPFAM" id="SSF56281">
    <property type="entry name" value="Metallo-hydrolase/oxidoreductase"/>
    <property type="match status" value="1"/>
</dbReference>
<dbReference type="GO" id="GO:0035312">
    <property type="term" value="F:5'-3' DNA exonuclease activity"/>
    <property type="evidence" value="ECO:0007669"/>
    <property type="project" value="TreeGrafter"/>
</dbReference>
<dbReference type="PANTHER" id="PTHR23240">
    <property type="entry name" value="DNA CROSS-LINK REPAIR PROTEIN PSO2/SNM1-RELATED"/>
    <property type="match status" value="1"/>
</dbReference>
<keyword evidence="3" id="KW-0540">Nuclease</keyword>
<organism evidence="15 16">
    <name type="scientific">Sclerotinia trifoliorum</name>
    <dbReference type="NCBI Taxonomy" id="28548"/>
    <lineage>
        <taxon>Eukaryota</taxon>
        <taxon>Fungi</taxon>
        <taxon>Dikarya</taxon>
        <taxon>Ascomycota</taxon>
        <taxon>Pezizomycotina</taxon>
        <taxon>Leotiomycetes</taxon>
        <taxon>Helotiales</taxon>
        <taxon>Sclerotiniaceae</taxon>
        <taxon>Sclerotinia</taxon>
    </lineage>
</organism>
<evidence type="ECO:0000313" key="16">
    <source>
        <dbReference type="Proteomes" id="UP000624404"/>
    </source>
</evidence>
<feature type="compositionally biased region" description="Low complexity" evidence="13">
    <location>
        <begin position="582"/>
        <end position="595"/>
    </location>
</feature>
<proteinExistence type="inferred from homology"/>
<evidence type="ECO:0000256" key="8">
    <source>
        <dbReference type="ARBA" id="ARBA00023172"/>
    </source>
</evidence>
<dbReference type="GO" id="GO:0004519">
    <property type="term" value="F:endonuclease activity"/>
    <property type="evidence" value="ECO:0007669"/>
    <property type="project" value="UniProtKB-KW"/>
</dbReference>
<evidence type="ECO:0000256" key="10">
    <source>
        <dbReference type="ARBA" id="ARBA00023242"/>
    </source>
</evidence>
<dbReference type="Gene3D" id="3.60.15.10">
    <property type="entry name" value="Ribonuclease Z/Hydroxyacylglutathione hydrolase-like"/>
    <property type="match status" value="1"/>
</dbReference>
<dbReference type="PANTHER" id="PTHR23240:SF8">
    <property type="entry name" value="PROTEIN ARTEMIS"/>
    <property type="match status" value="1"/>
</dbReference>
<name>A0A8H2VWG0_9HELO</name>
<dbReference type="GO" id="GO:0003684">
    <property type="term" value="F:damaged DNA binding"/>
    <property type="evidence" value="ECO:0007669"/>
    <property type="project" value="TreeGrafter"/>
</dbReference>
<dbReference type="InterPro" id="IPR011084">
    <property type="entry name" value="DRMBL"/>
</dbReference>
<evidence type="ECO:0000256" key="4">
    <source>
        <dbReference type="ARBA" id="ARBA00022759"/>
    </source>
</evidence>
<comment type="subcellular location">
    <subcellularLocation>
        <location evidence="1">Nucleus</location>
    </subcellularLocation>
</comment>
<dbReference type="InterPro" id="IPR036866">
    <property type="entry name" value="RibonucZ/Hydroxyglut_hydro"/>
</dbReference>
<dbReference type="GO" id="GO:0036297">
    <property type="term" value="P:interstrand cross-link repair"/>
    <property type="evidence" value="ECO:0007669"/>
    <property type="project" value="TreeGrafter"/>
</dbReference>
<dbReference type="EMBL" id="CAJHIA010000015">
    <property type="protein sequence ID" value="CAD6445400.1"/>
    <property type="molecule type" value="Genomic_DNA"/>
</dbReference>
<dbReference type="GO" id="GO:0006303">
    <property type="term" value="P:double-strand break repair via nonhomologous end joining"/>
    <property type="evidence" value="ECO:0007669"/>
    <property type="project" value="TreeGrafter"/>
</dbReference>
<feature type="region of interest" description="Disordered" evidence="13">
    <location>
        <begin position="1076"/>
        <end position="1113"/>
    </location>
</feature>
<evidence type="ECO:0000256" key="2">
    <source>
        <dbReference type="ARBA" id="ARBA00010304"/>
    </source>
</evidence>
<dbReference type="Proteomes" id="UP000624404">
    <property type="component" value="Unassembled WGS sequence"/>
</dbReference>
<protein>
    <recommendedName>
        <fullName evidence="11">Protein artemis</fullName>
    </recommendedName>
    <alternativeName>
        <fullName evidence="12">DNA cross-link repair 1C protein</fullName>
    </alternativeName>
</protein>
<keyword evidence="4" id="KW-0255">Endonuclease</keyword>
<dbReference type="Pfam" id="PF23023">
    <property type="entry name" value="Anti-Pycsar_Apyc1"/>
    <property type="match status" value="1"/>
</dbReference>
<reference evidence="15" key="1">
    <citation type="submission" date="2020-10" db="EMBL/GenBank/DDBJ databases">
        <authorList>
            <person name="Kusch S."/>
        </authorList>
    </citation>
    <scope>NUCLEOTIDE SEQUENCE</scope>
    <source>
        <strain evidence="15">SwB9</strain>
    </source>
</reference>
<comment type="caution">
    <text evidence="15">The sequence shown here is derived from an EMBL/GenBank/DDBJ whole genome shotgun (WGS) entry which is preliminary data.</text>
</comment>
<comment type="similarity">
    <text evidence="2">Belongs to the DNA repair metallo-beta-lactamase (DRMBL) family.</text>
</comment>
<dbReference type="OrthoDB" id="5561659at2759"/>
<keyword evidence="10" id="KW-0539">Nucleus</keyword>
<evidence type="ECO:0000256" key="11">
    <source>
        <dbReference type="ARBA" id="ARBA00039759"/>
    </source>
</evidence>
<evidence type="ECO:0000256" key="6">
    <source>
        <dbReference type="ARBA" id="ARBA00022801"/>
    </source>
</evidence>
<dbReference type="GO" id="GO:0006310">
    <property type="term" value="P:DNA recombination"/>
    <property type="evidence" value="ECO:0007669"/>
    <property type="project" value="UniProtKB-KW"/>
</dbReference>
<evidence type="ECO:0000313" key="15">
    <source>
        <dbReference type="EMBL" id="CAD6445400.1"/>
    </source>
</evidence>
<keyword evidence="16" id="KW-1185">Reference proteome</keyword>
<evidence type="ECO:0000256" key="13">
    <source>
        <dbReference type="SAM" id="MobiDB-lite"/>
    </source>
</evidence>
<keyword evidence="6" id="KW-0378">Hydrolase</keyword>
<evidence type="ECO:0000256" key="12">
    <source>
        <dbReference type="ARBA" id="ARBA00042677"/>
    </source>
</evidence>
<dbReference type="GO" id="GO:0000723">
    <property type="term" value="P:telomere maintenance"/>
    <property type="evidence" value="ECO:0007669"/>
    <property type="project" value="TreeGrafter"/>
</dbReference>
<keyword evidence="8" id="KW-0233">DNA recombination</keyword>
<keyword evidence="7" id="KW-0269">Exonuclease</keyword>
<evidence type="ECO:0000259" key="14">
    <source>
        <dbReference type="Pfam" id="PF07522"/>
    </source>
</evidence>
<dbReference type="Pfam" id="PF07522">
    <property type="entry name" value="DRMBL"/>
    <property type="match status" value="1"/>
</dbReference>
<feature type="domain" description="DNA repair metallo-beta-lactamase" evidence="14">
    <location>
        <begin position="421"/>
        <end position="457"/>
    </location>
</feature>
<evidence type="ECO:0000256" key="1">
    <source>
        <dbReference type="ARBA" id="ARBA00004123"/>
    </source>
</evidence>
<gene>
    <name evidence="15" type="ORF">SCLTRI_LOCUS5192</name>
</gene>
<accession>A0A8H2VWG0</accession>
<keyword evidence="9" id="KW-0234">DNA repair</keyword>
<dbReference type="AlphaFoldDB" id="A0A8H2VWG0"/>
<evidence type="ECO:0000256" key="3">
    <source>
        <dbReference type="ARBA" id="ARBA00022722"/>
    </source>
</evidence>